<evidence type="ECO:0000256" key="5">
    <source>
        <dbReference type="ARBA" id="ARBA00022970"/>
    </source>
</evidence>
<feature type="transmembrane region" description="Helical" evidence="9">
    <location>
        <begin position="153"/>
        <end position="171"/>
    </location>
</feature>
<dbReference type="GO" id="GO:1903801">
    <property type="term" value="P:L-leucine import across plasma membrane"/>
    <property type="evidence" value="ECO:0007669"/>
    <property type="project" value="EnsemblFungi"/>
</dbReference>
<comment type="similarity">
    <text evidence="2">Belongs to the amino acid-polyamine-organocation (APC) superfamily. YAT (TC 2.A.3.10) family.</text>
</comment>
<feature type="transmembrane region" description="Helical" evidence="9">
    <location>
        <begin position="270"/>
        <end position="289"/>
    </location>
</feature>
<dbReference type="NCBIfam" id="TIGR00913">
    <property type="entry name" value="2A0310"/>
    <property type="match status" value="1"/>
</dbReference>
<feature type="compositionally biased region" description="Basic and acidic residues" evidence="8">
    <location>
        <begin position="7"/>
        <end position="20"/>
    </location>
</feature>
<feature type="transmembrane region" description="Helical" evidence="9">
    <location>
        <begin position="80"/>
        <end position="98"/>
    </location>
</feature>
<dbReference type="eggNOG" id="KOG1286">
    <property type="taxonomic scope" value="Eukaryota"/>
</dbReference>
<evidence type="ECO:0000256" key="7">
    <source>
        <dbReference type="ARBA" id="ARBA00023136"/>
    </source>
</evidence>
<evidence type="ECO:0000313" key="12">
    <source>
        <dbReference type="Proteomes" id="UP000006790"/>
    </source>
</evidence>
<dbReference type="GO" id="GO:0015192">
    <property type="term" value="F:L-phenylalanine transmembrane transporter activity"/>
    <property type="evidence" value="ECO:0007669"/>
    <property type="project" value="EnsemblFungi"/>
</dbReference>
<dbReference type="PANTHER" id="PTHR43341:SF7">
    <property type="entry name" value="LEU_VAL_ILE AMINO-ACID PERMEASE-RELATED"/>
    <property type="match status" value="1"/>
</dbReference>
<evidence type="ECO:0000313" key="11">
    <source>
        <dbReference type="EMBL" id="AET38372.1"/>
    </source>
</evidence>
<dbReference type="InterPro" id="IPR004841">
    <property type="entry name" value="AA-permease/SLC12A_dom"/>
</dbReference>
<feature type="transmembrane region" description="Helical" evidence="9">
    <location>
        <begin position="347"/>
        <end position="374"/>
    </location>
</feature>
<dbReference type="PIRSF" id="PIRSF006060">
    <property type="entry name" value="AA_transporter"/>
    <property type="match status" value="1"/>
</dbReference>
<dbReference type="InterPro" id="IPR050524">
    <property type="entry name" value="APC_YAT"/>
</dbReference>
<feature type="domain" description="Amino acid permease/ SLC12A" evidence="10">
    <location>
        <begin position="79"/>
        <end position="542"/>
    </location>
</feature>
<dbReference type="PANTHER" id="PTHR43341">
    <property type="entry name" value="AMINO ACID PERMEASE"/>
    <property type="match status" value="1"/>
</dbReference>
<dbReference type="InParanoid" id="G8JNU7"/>
<sequence>MSGTSTEDVKWEKESIREVAESPNIPISGGDGHRDGLFQRIVDSFKRVEGEVRNSSDLEDGEVTSAHSTKLKQNMKTRHVVLMSLGTGIGTGLLVANASSLHFGGPGGLLIGYFFVSIISYIMMQAAGEMAVAYPTLPGNFNAYSSIFISKPFGFATVWLFCIQWTTILPLELITSSIVVKYWTTKINADIFVLIFYLFILCIHFCGARGYGETEFIFNSCKVLMVAGFIIVGILINCGAVGDDGYIGGKYWHEPGAFAAGSGIDRFKGIAYVLVTAYFSYGGMELYALSVNELPNPRKAIPSACAKGVYRILIIYMLTMVIIGFLVPHDSNKLLGSGSSGVHPSPYVLALSLHGIKIVPHIINAVILISVISVGNSAMYSGPRLLCSLAQQGYAPKILDYVDRQGRPLMALIICSVFGLIAFVAASKYEEDIFGWLAAISGLSELFTWTAICLSHFRFRRAMKLQGRSLETLGYRSTTGEWGSLYAVVFNVFVLIAQLWVAMIPMDNGGKFSVKSLFKSCLALPLWLSMAVGYMIVTKNWTILNPLSSISVDSHRRSYDVEVMKQEDLEYKQKMKRSKWYVRMSYTWC</sequence>
<dbReference type="GO" id="GO:0005886">
    <property type="term" value="C:plasma membrane"/>
    <property type="evidence" value="ECO:0007669"/>
    <property type="project" value="EnsemblFungi"/>
</dbReference>
<evidence type="ECO:0000256" key="8">
    <source>
        <dbReference type="SAM" id="MobiDB-lite"/>
    </source>
</evidence>
<keyword evidence="5" id="KW-0029">Amino-acid transport</keyword>
<evidence type="ECO:0000256" key="2">
    <source>
        <dbReference type="ARBA" id="ARBA00006983"/>
    </source>
</evidence>
<proteinExistence type="inferred from homology"/>
<reference evidence="12" key="1">
    <citation type="journal article" date="2012" name="G3 (Bethesda)">
        <title>Pichia sorbitophila, an interspecies yeast hybrid reveals early steps of genome resolution following polyploidization.</title>
        <authorList>
            <person name="Leh Louis V."/>
            <person name="Despons L."/>
            <person name="Friedrich A."/>
            <person name="Martin T."/>
            <person name="Durrens P."/>
            <person name="Casaregola S."/>
            <person name="Neuveglise C."/>
            <person name="Fairhead C."/>
            <person name="Marck C."/>
            <person name="Cruz J.A."/>
            <person name="Straub M.L."/>
            <person name="Kugler V."/>
            <person name="Sacerdot C."/>
            <person name="Uzunov Z."/>
            <person name="Thierry A."/>
            <person name="Weiss S."/>
            <person name="Bleykasten C."/>
            <person name="De Montigny J."/>
            <person name="Jacques N."/>
            <person name="Jung P."/>
            <person name="Lemaire M."/>
            <person name="Mallet S."/>
            <person name="Morel G."/>
            <person name="Richard G.F."/>
            <person name="Sarkar A."/>
            <person name="Savel G."/>
            <person name="Schacherer J."/>
            <person name="Seret M.L."/>
            <person name="Talla E."/>
            <person name="Samson G."/>
            <person name="Jubin C."/>
            <person name="Poulain J."/>
            <person name="Vacherie B."/>
            <person name="Barbe V."/>
            <person name="Pelletier E."/>
            <person name="Sherman D.J."/>
            <person name="Westhof E."/>
            <person name="Weissenbach J."/>
            <person name="Baret P.V."/>
            <person name="Wincker P."/>
            <person name="Gaillardin C."/>
            <person name="Dujon B."/>
            <person name="Souciet J.L."/>
        </authorList>
    </citation>
    <scope>NUCLEOTIDE SEQUENCE [LARGE SCALE GENOMIC DNA]</scope>
    <source>
        <strain evidence="12">CBS 270.75 / DBVPG 7215 / KCTC 17166 / NRRL Y-17582</strain>
    </source>
</reference>
<keyword evidence="4 9" id="KW-0812">Transmembrane</keyword>
<feature type="transmembrane region" description="Helical" evidence="9">
    <location>
        <begin position="409"/>
        <end position="427"/>
    </location>
</feature>
<keyword evidence="7 9" id="KW-0472">Membrane</keyword>
<accession>G8JNU7</accession>
<dbReference type="STRING" id="931890.G8JNU7"/>
<keyword evidence="6 9" id="KW-1133">Transmembrane helix</keyword>
<dbReference type="OMA" id="PKFLDYV"/>
<comment type="subcellular location">
    <subcellularLocation>
        <location evidence="1">Membrane</location>
        <topology evidence="1">Multi-pass membrane protein</topology>
    </subcellularLocation>
</comment>
<dbReference type="Gene3D" id="1.20.1740.10">
    <property type="entry name" value="Amino acid/polyamine transporter I"/>
    <property type="match status" value="1"/>
</dbReference>
<feature type="transmembrane region" description="Helical" evidence="9">
    <location>
        <begin position="517"/>
        <end position="537"/>
    </location>
</feature>
<evidence type="ECO:0000256" key="4">
    <source>
        <dbReference type="ARBA" id="ARBA00022692"/>
    </source>
</evidence>
<dbReference type="OrthoDB" id="3900342at2759"/>
<dbReference type="InterPro" id="IPR004840">
    <property type="entry name" value="Amino_acid_permease_CS"/>
</dbReference>
<feature type="region of interest" description="Disordered" evidence="8">
    <location>
        <begin position="1"/>
        <end position="31"/>
    </location>
</feature>
<gene>
    <name evidence="11" type="ordered locus">Ecym_2662</name>
</gene>
<name>G8JNU7_ERECY</name>
<dbReference type="FunFam" id="1.20.1740.10:FF:000017">
    <property type="entry name" value="Amino acid permease"/>
    <property type="match status" value="1"/>
</dbReference>
<dbReference type="HOGENOM" id="CLU_007946_12_0_1"/>
<dbReference type="KEGG" id="erc:Ecym_2662"/>
<organism evidence="11 12">
    <name type="scientific">Eremothecium cymbalariae (strain CBS 270.75 / DBVPG 7215 / KCTC 17166 / NRRL Y-17582)</name>
    <name type="common">Yeast</name>
    <dbReference type="NCBI Taxonomy" id="931890"/>
    <lineage>
        <taxon>Eukaryota</taxon>
        <taxon>Fungi</taxon>
        <taxon>Dikarya</taxon>
        <taxon>Ascomycota</taxon>
        <taxon>Saccharomycotina</taxon>
        <taxon>Saccharomycetes</taxon>
        <taxon>Saccharomycetales</taxon>
        <taxon>Saccharomycetaceae</taxon>
        <taxon>Eremothecium</taxon>
    </lineage>
</organism>
<dbReference type="EMBL" id="CP002498">
    <property type="protein sequence ID" value="AET38372.1"/>
    <property type="molecule type" value="Genomic_DNA"/>
</dbReference>
<evidence type="ECO:0000256" key="1">
    <source>
        <dbReference type="ARBA" id="ARBA00004141"/>
    </source>
</evidence>
<dbReference type="RefSeq" id="XP_003645189.1">
    <property type="nucleotide sequence ID" value="XM_003645141.1"/>
</dbReference>
<dbReference type="AlphaFoldDB" id="G8JNU7"/>
<dbReference type="Pfam" id="PF00324">
    <property type="entry name" value="AA_permease"/>
    <property type="match status" value="1"/>
</dbReference>
<dbReference type="GeneID" id="11471970"/>
<dbReference type="PROSITE" id="PS00218">
    <property type="entry name" value="AMINO_ACID_PERMEASE_1"/>
    <property type="match status" value="1"/>
</dbReference>
<protein>
    <recommendedName>
        <fullName evidence="10">Amino acid permease/ SLC12A domain-containing protein</fullName>
    </recommendedName>
</protein>
<feature type="transmembrane region" description="Helical" evidence="9">
    <location>
        <begin position="485"/>
        <end position="505"/>
    </location>
</feature>
<feature type="transmembrane region" description="Helical" evidence="9">
    <location>
        <begin position="110"/>
        <end position="132"/>
    </location>
</feature>
<evidence type="ECO:0000256" key="9">
    <source>
        <dbReference type="SAM" id="Phobius"/>
    </source>
</evidence>
<feature type="transmembrane region" description="Helical" evidence="9">
    <location>
        <begin position="191"/>
        <end position="211"/>
    </location>
</feature>
<evidence type="ECO:0000256" key="6">
    <source>
        <dbReference type="ARBA" id="ARBA00022989"/>
    </source>
</evidence>
<evidence type="ECO:0000256" key="3">
    <source>
        <dbReference type="ARBA" id="ARBA00022448"/>
    </source>
</evidence>
<feature type="transmembrane region" description="Helical" evidence="9">
    <location>
        <begin position="309"/>
        <end position="327"/>
    </location>
</feature>
<dbReference type="FunCoup" id="G8JNU7">
    <property type="interactions" value="221"/>
</dbReference>
<keyword evidence="12" id="KW-1185">Reference proteome</keyword>
<dbReference type="InterPro" id="IPR004762">
    <property type="entry name" value="Amino_acid_permease_fungi"/>
</dbReference>
<evidence type="ECO:0000259" key="10">
    <source>
        <dbReference type="Pfam" id="PF00324"/>
    </source>
</evidence>
<feature type="transmembrane region" description="Helical" evidence="9">
    <location>
        <begin position="223"/>
        <end position="242"/>
    </location>
</feature>
<feature type="transmembrane region" description="Helical" evidence="9">
    <location>
        <begin position="433"/>
        <end position="454"/>
    </location>
</feature>
<dbReference type="Proteomes" id="UP000006790">
    <property type="component" value="Chromosome 2"/>
</dbReference>
<keyword evidence="3" id="KW-0813">Transport</keyword>